<dbReference type="PANTHER" id="PTHR48051:SF1">
    <property type="entry name" value="RAS SUPPRESSOR PROTEIN 1"/>
    <property type="match status" value="1"/>
</dbReference>
<dbReference type="EMBL" id="JBJQND010000002">
    <property type="protein sequence ID" value="KAL3885853.1"/>
    <property type="molecule type" value="Genomic_DNA"/>
</dbReference>
<dbReference type="PROSITE" id="PS51450">
    <property type="entry name" value="LRR"/>
    <property type="match status" value="1"/>
</dbReference>
<organism evidence="3 5">
    <name type="scientific">Sinanodonta woodiana</name>
    <name type="common">Chinese pond mussel</name>
    <name type="synonym">Anodonta woodiana</name>
    <dbReference type="NCBI Taxonomy" id="1069815"/>
    <lineage>
        <taxon>Eukaryota</taxon>
        <taxon>Metazoa</taxon>
        <taxon>Spiralia</taxon>
        <taxon>Lophotrochozoa</taxon>
        <taxon>Mollusca</taxon>
        <taxon>Bivalvia</taxon>
        <taxon>Autobranchia</taxon>
        <taxon>Heteroconchia</taxon>
        <taxon>Palaeoheterodonta</taxon>
        <taxon>Unionida</taxon>
        <taxon>Unionoidea</taxon>
        <taxon>Unionidae</taxon>
        <taxon>Unioninae</taxon>
        <taxon>Sinanodonta</taxon>
    </lineage>
</organism>
<evidence type="ECO:0000313" key="4">
    <source>
        <dbReference type="EMBL" id="KAL3885853.1"/>
    </source>
</evidence>
<evidence type="ECO:0000313" key="3">
    <source>
        <dbReference type="EMBL" id="KAL3885840.1"/>
    </source>
</evidence>
<dbReference type="InterPro" id="IPR001611">
    <property type="entry name" value="Leu-rich_rpt"/>
</dbReference>
<dbReference type="InterPro" id="IPR050216">
    <property type="entry name" value="LRR_domain-containing"/>
</dbReference>
<dbReference type="AlphaFoldDB" id="A0ABD3XJE2"/>
<dbReference type="InterPro" id="IPR003591">
    <property type="entry name" value="Leu-rich_rpt_typical-subtyp"/>
</dbReference>
<dbReference type="SMART" id="SM00369">
    <property type="entry name" value="LRR_TYP"/>
    <property type="match status" value="2"/>
</dbReference>
<evidence type="ECO:0000313" key="5">
    <source>
        <dbReference type="Proteomes" id="UP001634394"/>
    </source>
</evidence>
<keyword evidence="5" id="KW-1185">Reference proteome</keyword>
<proteinExistence type="predicted"/>
<keyword evidence="1" id="KW-0433">Leucine-rich repeat</keyword>
<evidence type="ECO:0000256" key="2">
    <source>
        <dbReference type="ARBA" id="ARBA00022737"/>
    </source>
</evidence>
<dbReference type="Gene3D" id="3.80.10.10">
    <property type="entry name" value="Ribonuclease Inhibitor"/>
    <property type="match status" value="1"/>
</dbReference>
<dbReference type="InterPro" id="IPR032675">
    <property type="entry name" value="LRR_dom_sf"/>
</dbReference>
<dbReference type="SUPFAM" id="SSF52075">
    <property type="entry name" value="Outer arm dynein light chain 1"/>
    <property type="match status" value="1"/>
</dbReference>
<comment type="caution">
    <text evidence="3">The sequence shown here is derived from an EMBL/GenBank/DDBJ whole genome shotgun (WGS) entry which is preliminary data.</text>
</comment>
<reference evidence="3 5" key="1">
    <citation type="submission" date="2024-11" db="EMBL/GenBank/DDBJ databases">
        <title>Chromosome-level genome assembly of the freshwater bivalve Anodonta woodiana.</title>
        <authorList>
            <person name="Chen X."/>
        </authorList>
    </citation>
    <scope>NUCLEOTIDE SEQUENCE [LARGE SCALE GENOMIC DNA]</scope>
    <source>
        <strain evidence="3">MN2024</strain>
        <tissue evidence="3">Gills</tissue>
    </source>
</reference>
<keyword evidence="2" id="KW-0677">Repeat</keyword>
<evidence type="ECO:0008006" key="6">
    <source>
        <dbReference type="Google" id="ProtNLM"/>
    </source>
</evidence>
<dbReference type="Pfam" id="PF00560">
    <property type="entry name" value="LRR_1"/>
    <property type="match status" value="1"/>
</dbReference>
<dbReference type="EMBL" id="JBJQND010000002">
    <property type="protein sequence ID" value="KAL3885840.1"/>
    <property type="molecule type" value="Genomic_DNA"/>
</dbReference>
<dbReference type="Pfam" id="PF13855">
    <property type="entry name" value="LRR_8"/>
    <property type="match status" value="1"/>
</dbReference>
<dbReference type="Proteomes" id="UP001634394">
    <property type="component" value="Unassembled WGS sequence"/>
</dbReference>
<accession>A0ABD3XJE2</accession>
<name>A0ABD3XJE2_SINWO</name>
<sequence length="296" mass="33202">MEYLPVLYALLTSLELYACKETSYAECQFYPYTASCATKPYTLQNRNEFPSSPGNQCLFLAGNNIQSFPVNLATYSNVPMIDVSMNRITNLPSDLTALAKLTILNVSYNAISTLSDILFPNSLEVLSLAGNKIANLPRWSIPNLFVFDLSNNKFTSIPETFCVSQNLLRVDFLGNKLEGDVSTYMRTLTSCTNLVDVPFCFFADWQSMKCTCDSLIPLVYHEQTFCLGNTGRFQFLKCSESSDSDFKRYDLYDVNSSLVQKSCALALINKSSAPLKSHGDSYHILSFLVMLLFLKI</sequence>
<dbReference type="PANTHER" id="PTHR48051">
    <property type="match status" value="1"/>
</dbReference>
<protein>
    <recommendedName>
        <fullName evidence="6">Toll-like receptor 9</fullName>
    </recommendedName>
</protein>
<gene>
    <name evidence="3" type="ORF">ACJMK2_025872</name>
    <name evidence="4" type="ORF">ACJMK2_025885</name>
</gene>
<evidence type="ECO:0000256" key="1">
    <source>
        <dbReference type="ARBA" id="ARBA00022614"/>
    </source>
</evidence>
<dbReference type="SMART" id="SM00364">
    <property type="entry name" value="LRR_BAC"/>
    <property type="match status" value="3"/>
</dbReference>